<gene>
    <name evidence="1" type="ORF">SAMN05443529_12956</name>
</gene>
<dbReference type="STRING" id="1121419.SAMN05443529_12956"/>
<keyword evidence="2" id="KW-1185">Reference proteome</keyword>
<dbReference type="Proteomes" id="UP000198656">
    <property type="component" value="Unassembled WGS sequence"/>
</dbReference>
<dbReference type="AlphaFoldDB" id="A0A1G8IQ51"/>
<name>A0A1G8IQ51_9FIRM</name>
<evidence type="ECO:0000313" key="1">
    <source>
        <dbReference type="EMBL" id="SDI21168.1"/>
    </source>
</evidence>
<sequence length="228" mass="26340">MKKRDILIVCLVMVYLLTVLKGLNYDLFEIKISTKALLRQKLSLEEMKRSSIYKAYNHIENDTTVEEIDNLLNKKSKNIGDFFETWSYTYGYVSIFHDRNKGSRVLNKLVSFESPYTLELSEEELYSVFECNSLEKIISLLGEPTTLGKDYNTNGEAADYYGWGIKTSYSKEFIKDIEKKYNEYINVTKYDESVAQPINSPKIGGRSDLSVTIKANNKIEGYSLFESH</sequence>
<organism evidence="1 2">
    <name type="scientific">Desulfosporosinus hippei DSM 8344</name>
    <dbReference type="NCBI Taxonomy" id="1121419"/>
    <lineage>
        <taxon>Bacteria</taxon>
        <taxon>Bacillati</taxon>
        <taxon>Bacillota</taxon>
        <taxon>Clostridia</taxon>
        <taxon>Eubacteriales</taxon>
        <taxon>Desulfitobacteriaceae</taxon>
        <taxon>Desulfosporosinus</taxon>
    </lineage>
</organism>
<dbReference type="OrthoDB" id="2080278at2"/>
<dbReference type="EMBL" id="FNCP01000029">
    <property type="protein sequence ID" value="SDI21168.1"/>
    <property type="molecule type" value="Genomic_DNA"/>
</dbReference>
<proteinExistence type="predicted"/>
<accession>A0A1G8IQ51</accession>
<reference evidence="2" key="1">
    <citation type="submission" date="2016-10" db="EMBL/GenBank/DDBJ databases">
        <authorList>
            <person name="Varghese N."/>
            <person name="Submissions S."/>
        </authorList>
    </citation>
    <scope>NUCLEOTIDE SEQUENCE [LARGE SCALE GENOMIC DNA]</scope>
    <source>
        <strain evidence="2">DSM 8344</strain>
    </source>
</reference>
<evidence type="ECO:0000313" key="2">
    <source>
        <dbReference type="Proteomes" id="UP000198656"/>
    </source>
</evidence>
<dbReference type="RefSeq" id="WP_092335317.1">
    <property type="nucleotide sequence ID" value="NZ_FNCP01000029.1"/>
</dbReference>
<protein>
    <submittedName>
        <fullName evidence="1">Uncharacterized protein</fullName>
    </submittedName>
</protein>